<dbReference type="InterPro" id="IPR012340">
    <property type="entry name" value="NA-bd_OB-fold"/>
</dbReference>
<dbReference type="PANTHER" id="PTHR31928">
    <property type="entry name" value="EXPRESSED PROTEIN"/>
    <property type="match status" value="1"/>
</dbReference>
<protein>
    <recommendedName>
        <fullName evidence="2">DUF936 domain-containing protein</fullName>
    </recommendedName>
</protein>
<dbReference type="AlphaFoldDB" id="A0A445KZT8"/>
<feature type="compositionally biased region" description="Basic and acidic residues" evidence="1">
    <location>
        <begin position="150"/>
        <end position="167"/>
    </location>
</feature>
<accession>A0A445KZT8</accession>
<feature type="region of interest" description="Disordered" evidence="1">
    <location>
        <begin position="130"/>
        <end position="182"/>
    </location>
</feature>
<evidence type="ECO:0000313" key="4">
    <source>
        <dbReference type="Proteomes" id="UP000289340"/>
    </source>
</evidence>
<feature type="compositionally biased region" description="Low complexity" evidence="1">
    <location>
        <begin position="130"/>
        <end position="148"/>
    </location>
</feature>
<dbReference type="InterPro" id="IPR010341">
    <property type="entry name" value="DUF936_pln"/>
</dbReference>
<evidence type="ECO:0000259" key="2">
    <source>
        <dbReference type="Pfam" id="PF06075"/>
    </source>
</evidence>
<dbReference type="InterPro" id="IPR048297">
    <property type="entry name" value="DUF936_dom_pln"/>
</dbReference>
<proteinExistence type="predicted"/>
<feature type="compositionally biased region" description="Polar residues" evidence="1">
    <location>
        <begin position="171"/>
        <end position="182"/>
    </location>
</feature>
<dbReference type="Gene3D" id="2.40.50.140">
    <property type="entry name" value="Nucleic acid-binding proteins"/>
    <property type="match status" value="1"/>
</dbReference>
<evidence type="ECO:0000256" key="1">
    <source>
        <dbReference type="SAM" id="MobiDB-lite"/>
    </source>
</evidence>
<reference evidence="3 4" key="1">
    <citation type="submission" date="2018-09" db="EMBL/GenBank/DDBJ databases">
        <title>A high-quality reference genome of wild soybean provides a powerful tool to mine soybean genomes.</title>
        <authorList>
            <person name="Xie M."/>
            <person name="Chung C.Y.L."/>
            <person name="Li M.-W."/>
            <person name="Wong F.-L."/>
            <person name="Chan T.-F."/>
            <person name="Lam H.-M."/>
        </authorList>
    </citation>
    <scope>NUCLEOTIDE SEQUENCE [LARGE SCALE GENOMIC DNA]</scope>
    <source>
        <strain evidence="4">cv. W05</strain>
        <tissue evidence="3">Hypocotyl of etiolated seedlings</tissue>
    </source>
</reference>
<dbReference type="Pfam" id="PF06075">
    <property type="entry name" value="DUF936"/>
    <property type="match status" value="1"/>
</dbReference>
<dbReference type="EMBL" id="QZWG01000004">
    <property type="protein sequence ID" value="RZC16288.1"/>
    <property type="molecule type" value="Genomic_DNA"/>
</dbReference>
<evidence type="ECO:0000313" key="3">
    <source>
        <dbReference type="EMBL" id="RZC16288.1"/>
    </source>
</evidence>
<dbReference type="Proteomes" id="UP000289340">
    <property type="component" value="Chromosome 4"/>
</dbReference>
<keyword evidence="4" id="KW-1185">Reference proteome</keyword>
<dbReference type="PANTHER" id="PTHR31928:SF3">
    <property type="entry name" value="EXPRESSED PROTEIN"/>
    <property type="match status" value="1"/>
</dbReference>
<feature type="domain" description="DUF936" evidence="2">
    <location>
        <begin position="1"/>
        <end position="108"/>
    </location>
</feature>
<comment type="caution">
    <text evidence="3">The sequence shown here is derived from an EMBL/GenBank/DDBJ whole genome shotgun (WGS) entry which is preliminary data.</text>
</comment>
<organism evidence="3 4">
    <name type="scientific">Glycine soja</name>
    <name type="common">Wild soybean</name>
    <dbReference type="NCBI Taxonomy" id="3848"/>
    <lineage>
        <taxon>Eukaryota</taxon>
        <taxon>Viridiplantae</taxon>
        <taxon>Streptophyta</taxon>
        <taxon>Embryophyta</taxon>
        <taxon>Tracheophyta</taxon>
        <taxon>Spermatophyta</taxon>
        <taxon>Magnoliopsida</taxon>
        <taxon>eudicotyledons</taxon>
        <taxon>Gunneridae</taxon>
        <taxon>Pentapetalae</taxon>
        <taxon>rosids</taxon>
        <taxon>fabids</taxon>
        <taxon>Fabales</taxon>
        <taxon>Fabaceae</taxon>
        <taxon>Papilionoideae</taxon>
        <taxon>50 kb inversion clade</taxon>
        <taxon>NPAAA clade</taxon>
        <taxon>indigoferoid/millettioid clade</taxon>
        <taxon>Phaseoleae</taxon>
        <taxon>Glycine</taxon>
        <taxon>Glycine subgen. Soja</taxon>
    </lineage>
</organism>
<name>A0A445KZT8_GLYSO</name>
<gene>
    <name evidence="3" type="ORF">D0Y65_009514</name>
</gene>
<sequence length="193" mass="21799">MLQAMNTNTRVTCDHRSPLLQVISIVPALAGSNLWSNQGFYLNLSDSLNSTYVLLSHLDTDLILSNRLQLGQFVHVDRFHFDSPLPSVSNLRPLAGRHPFLGTPEPLITRISPSSHHFLIQPLSDSELDPLSHLSLNNNNNNKSLIPNPEEPKQHHNHKDNTKEQIFSRDPLTSSKYNSEEVSYSTKEFQILS</sequence>